<dbReference type="PANTHER" id="PTHR31144">
    <property type="entry name" value="UPF0602 PROTEIN C4ORF47"/>
    <property type="match status" value="1"/>
</dbReference>
<sequence length="290" mass="30700">MATKYGQFSEPGYLKPGATYLKVKAETKAEPTSPERPSFRAGRALRTGKLNDATFSKFQSTNVNLGDGFADTGRGSQASSTGRGSIKAVGSPFKPASPLKHSAAQAGDYTGTFSKFEATKASPAAQRKKGDFKAEPKNIVVTGPKSGGYGRSNFTLSQRIKGSKGVAGEYEYMAEPCHVAKRAPQSDKAPPAPFRPAQGTSRHGVFSKLEYKSPGAAEVLTKQKVEEKQLKGPAFAPPSAACSPLTPVPYLANPLPEAKHHKKDGATKAAWRPGQGTRSGLSPSIMRMNV</sequence>
<proteinExistence type="inferred from homology"/>
<feature type="compositionally biased region" description="Polar residues" evidence="6">
    <location>
        <begin position="74"/>
        <end position="83"/>
    </location>
</feature>
<accession>A0AAW1PJI3</accession>
<dbReference type="EMBL" id="JALJOQ010000026">
    <property type="protein sequence ID" value="KAK9808167.1"/>
    <property type="molecule type" value="Genomic_DNA"/>
</dbReference>
<evidence type="ECO:0000256" key="6">
    <source>
        <dbReference type="SAM" id="MobiDB-lite"/>
    </source>
</evidence>
<name>A0AAW1PJI3_9CHLO</name>
<dbReference type="InterPro" id="IPR029358">
    <property type="entry name" value="CFAP96"/>
</dbReference>
<protein>
    <recommendedName>
        <fullName evidence="5">Cilia-and flagella-associated protein 96</fullName>
    </recommendedName>
</protein>
<evidence type="ECO:0000256" key="3">
    <source>
        <dbReference type="ARBA" id="ARBA00023212"/>
    </source>
</evidence>
<feature type="region of interest" description="Disordered" evidence="6">
    <location>
        <begin position="25"/>
        <end position="45"/>
    </location>
</feature>
<comment type="subcellular location">
    <subcellularLocation>
        <location evidence="1">Cytoplasm</location>
        <location evidence="1">Cytoskeleton</location>
        <location evidence="1">Microtubule organizing center</location>
        <location evidence="1">Centrosome</location>
    </subcellularLocation>
</comment>
<comment type="caution">
    <text evidence="7">The sequence shown here is derived from an EMBL/GenBank/DDBJ whole genome shotgun (WGS) entry which is preliminary data.</text>
</comment>
<comment type="similarity">
    <text evidence="4">Belongs to the CFAP96 family.</text>
</comment>
<evidence type="ECO:0000313" key="8">
    <source>
        <dbReference type="Proteomes" id="UP001465755"/>
    </source>
</evidence>
<feature type="region of interest" description="Disordered" evidence="6">
    <location>
        <begin position="182"/>
        <end position="202"/>
    </location>
</feature>
<organism evidence="7 8">
    <name type="scientific">Symbiochloris irregularis</name>
    <dbReference type="NCBI Taxonomy" id="706552"/>
    <lineage>
        <taxon>Eukaryota</taxon>
        <taxon>Viridiplantae</taxon>
        <taxon>Chlorophyta</taxon>
        <taxon>core chlorophytes</taxon>
        <taxon>Trebouxiophyceae</taxon>
        <taxon>Trebouxiales</taxon>
        <taxon>Trebouxiaceae</taxon>
        <taxon>Symbiochloris</taxon>
    </lineage>
</organism>
<evidence type="ECO:0000256" key="5">
    <source>
        <dbReference type="ARBA" id="ARBA00035693"/>
    </source>
</evidence>
<evidence type="ECO:0000256" key="2">
    <source>
        <dbReference type="ARBA" id="ARBA00022490"/>
    </source>
</evidence>
<dbReference type="AlphaFoldDB" id="A0AAW1PJI3"/>
<dbReference type="Pfam" id="PF15239">
    <property type="entry name" value="CFAP96-like"/>
    <property type="match status" value="1"/>
</dbReference>
<keyword evidence="2" id="KW-0963">Cytoplasm</keyword>
<gene>
    <name evidence="7" type="ORF">WJX73_004164</name>
</gene>
<evidence type="ECO:0000256" key="1">
    <source>
        <dbReference type="ARBA" id="ARBA00004300"/>
    </source>
</evidence>
<evidence type="ECO:0000313" key="7">
    <source>
        <dbReference type="EMBL" id="KAK9808167.1"/>
    </source>
</evidence>
<keyword evidence="8" id="KW-1185">Reference proteome</keyword>
<feature type="region of interest" description="Disordered" evidence="6">
    <location>
        <begin position="61"/>
        <end position="104"/>
    </location>
</feature>
<keyword evidence="3" id="KW-0206">Cytoskeleton</keyword>
<feature type="region of interest" description="Disordered" evidence="6">
    <location>
        <begin position="119"/>
        <end position="154"/>
    </location>
</feature>
<feature type="region of interest" description="Disordered" evidence="6">
    <location>
        <begin position="251"/>
        <end position="290"/>
    </location>
</feature>
<reference evidence="7 8" key="1">
    <citation type="journal article" date="2024" name="Nat. Commun.">
        <title>Phylogenomics reveals the evolutionary origins of lichenization in chlorophyte algae.</title>
        <authorList>
            <person name="Puginier C."/>
            <person name="Libourel C."/>
            <person name="Otte J."/>
            <person name="Skaloud P."/>
            <person name="Haon M."/>
            <person name="Grisel S."/>
            <person name="Petersen M."/>
            <person name="Berrin J.G."/>
            <person name="Delaux P.M."/>
            <person name="Dal Grande F."/>
            <person name="Keller J."/>
        </authorList>
    </citation>
    <scope>NUCLEOTIDE SEQUENCE [LARGE SCALE GENOMIC DNA]</scope>
    <source>
        <strain evidence="7 8">SAG 2036</strain>
    </source>
</reference>
<evidence type="ECO:0000256" key="4">
    <source>
        <dbReference type="ARBA" id="ARBA00035656"/>
    </source>
</evidence>
<dbReference type="PANTHER" id="PTHR31144:SF1">
    <property type="entry name" value="UPF0602 PROTEIN C4ORF47"/>
    <property type="match status" value="1"/>
</dbReference>
<dbReference type="GO" id="GO:0005881">
    <property type="term" value="C:cytoplasmic microtubule"/>
    <property type="evidence" value="ECO:0007669"/>
    <property type="project" value="TreeGrafter"/>
</dbReference>
<dbReference type="Proteomes" id="UP001465755">
    <property type="component" value="Unassembled WGS sequence"/>
</dbReference>